<dbReference type="EMBL" id="QRQE01000058">
    <property type="protein sequence ID" value="RHM70751.1"/>
    <property type="molecule type" value="Genomic_DNA"/>
</dbReference>
<evidence type="ECO:0000313" key="2">
    <source>
        <dbReference type="EMBL" id="RHM70751.1"/>
    </source>
</evidence>
<dbReference type="Pfam" id="PF01695">
    <property type="entry name" value="IstB_IS21"/>
    <property type="match status" value="1"/>
</dbReference>
<dbReference type="NCBIfam" id="NF005992">
    <property type="entry name" value="PRK08116.1"/>
    <property type="match status" value="1"/>
</dbReference>
<dbReference type="PANTHER" id="PTHR30050">
    <property type="entry name" value="CHROMOSOMAL REPLICATION INITIATOR PROTEIN DNAA"/>
    <property type="match status" value="1"/>
</dbReference>
<proteinExistence type="predicted"/>
<dbReference type="SUPFAM" id="SSF52540">
    <property type="entry name" value="P-loop containing nucleoside triphosphate hydrolases"/>
    <property type="match status" value="1"/>
</dbReference>
<feature type="domain" description="IstB-like ATP-binding" evidence="1">
    <location>
        <begin position="64"/>
        <end position="231"/>
    </location>
</feature>
<dbReference type="CDD" id="cd00009">
    <property type="entry name" value="AAA"/>
    <property type="match status" value="1"/>
</dbReference>
<evidence type="ECO:0000259" key="1">
    <source>
        <dbReference type="Pfam" id="PF01695"/>
    </source>
</evidence>
<dbReference type="PANTHER" id="PTHR30050:SF4">
    <property type="entry name" value="ATP-BINDING PROTEIN RV3427C IN INSERTION SEQUENCE-RELATED"/>
    <property type="match status" value="1"/>
</dbReference>
<dbReference type="InterPro" id="IPR027417">
    <property type="entry name" value="P-loop_NTPase"/>
</dbReference>
<dbReference type="Proteomes" id="UP000285610">
    <property type="component" value="Unassembled WGS sequence"/>
</dbReference>
<dbReference type="AlphaFoldDB" id="A0A415S5C3"/>
<dbReference type="InterPro" id="IPR002611">
    <property type="entry name" value="IstB_ATP-bd"/>
</dbReference>
<gene>
    <name evidence="2" type="ORF">DWZ50_16805</name>
</gene>
<accession>A0A415S5C3</accession>
<name>A0A415S5C3_MEDGN</name>
<comment type="caution">
    <text evidence="2">The sequence shown here is derived from an EMBL/GenBank/DDBJ whole genome shotgun (WGS) entry which is preliminary data.</text>
</comment>
<reference evidence="2 3" key="1">
    <citation type="submission" date="2018-08" db="EMBL/GenBank/DDBJ databases">
        <title>A genome reference for cultivated species of the human gut microbiota.</title>
        <authorList>
            <person name="Zou Y."/>
            <person name="Xue W."/>
            <person name="Luo G."/>
        </authorList>
    </citation>
    <scope>NUCLEOTIDE SEQUENCE [LARGE SCALE GENOMIC DNA]</scope>
    <source>
        <strain evidence="2 3">AF33-12</strain>
    </source>
</reference>
<evidence type="ECO:0000313" key="3">
    <source>
        <dbReference type="Proteomes" id="UP000285610"/>
    </source>
</evidence>
<dbReference type="GO" id="GO:0005524">
    <property type="term" value="F:ATP binding"/>
    <property type="evidence" value="ECO:0007669"/>
    <property type="project" value="InterPro"/>
</dbReference>
<sequence>MNSALVGFLDCIQVQKDPDPGQYLGEDGLIYCEKCRTPVQCRVRFEDKVRIMPCMCRCRQEENEKEKKRIEEQEQMLNVRRLKSAGLQERYLRDWTFASAEDTPTIQMAKRYVEHWEQARTENLGLLFWGTVGTGKSFLAACIANALLEKGIPVLMTNFSKILNQMGAMYSEERYHYIASFNQFPLLIVDDLGIERNTEYALEQIYAVIDERYKARLPLIVTTNLTISQLRRPEDAAHARIYSRVLEMCTPVYVPGIDRREVIGREKQEKVKKALL</sequence>
<protein>
    <submittedName>
        <fullName evidence="2">AAA family ATPase</fullName>
    </submittedName>
</protein>
<dbReference type="RefSeq" id="WP_118445213.1">
    <property type="nucleotide sequence ID" value="NZ_JBCPGC010000098.1"/>
</dbReference>
<dbReference type="Gene3D" id="3.40.50.300">
    <property type="entry name" value="P-loop containing nucleotide triphosphate hydrolases"/>
    <property type="match status" value="1"/>
</dbReference>
<dbReference type="GO" id="GO:0006260">
    <property type="term" value="P:DNA replication"/>
    <property type="evidence" value="ECO:0007669"/>
    <property type="project" value="TreeGrafter"/>
</dbReference>
<organism evidence="2 3">
    <name type="scientific">Mediterraneibacter gnavus</name>
    <name type="common">Ruminococcus gnavus</name>
    <dbReference type="NCBI Taxonomy" id="33038"/>
    <lineage>
        <taxon>Bacteria</taxon>
        <taxon>Bacillati</taxon>
        <taxon>Bacillota</taxon>
        <taxon>Clostridia</taxon>
        <taxon>Lachnospirales</taxon>
        <taxon>Lachnospiraceae</taxon>
        <taxon>Mediterraneibacter</taxon>
    </lineage>
</organism>